<dbReference type="EMBL" id="JAVDYB010000001">
    <property type="protein sequence ID" value="MDR7274775.1"/>
    <property type="molecule type" value="Genomic_DNA"/>
</dbReference>
<dbReference type="RefSeq" id="WP_310364872.1">
    <property type="nucleotide sequence ID" value="NZ_JAVDYB010000001.1"/>
</dbReference>
<comment type="similarity">
    <text evidence="1">Belongs to the CapA family.</text>
</comment>
<dbReference type="Proteomes" id="UP001183643">
    <property type="component" value="Unassembled WGS sequence"/>
</dbReference>
<sequence>MIRGWHRLVVLPVAVLCLATGCATDGGGGAATATSTPFLPVYVDESEAPRRPITLGFAGDVHFAGRSAPLLRNPPEAFGGLQEALADADVTVVNLKSAITTRGEGVRTEGNFRAPATAFAALEEAGVDAVSIASDHVLDFGPQGLTDTVAAATKAGFPVFGAGKDEAAAFRPWVTETPGGRVAVVALNTTPLFAESFAASGGNPGVASPADAKRAIAAVIDAKRSADVVVVYNQWGETDAQCPSPKQQAFASALAEAGASVIVGTGAAHTLQGAGWLGSAYVAYGLGDLIWFKDSPVSPDSGVLQLTVNDGAVTAASFTPARVSPATGQAEPLAGRAADEARARFDALRACAGLSAEPATASSPDAAPSR</sequence>
<dbReference type="PANTHER" id="PTHR33393:SF13">
    <property type="entry name" value="PGA BIOSYNTHESIS PROTEIN CAPA"/>
    <property type="match status" value="1"/>
</dbReference>
<feature type="chain" id="PRO_5042171720" evidence="2">
    <location>
        <begin position="26"/>
        <end position="370"/>
    </location>
</feature>
<evidence type="ECO:0000259" key="3">
    <source>
        <dbReference type="SMART" id="SM00854"/>
    </source>
</evidence>
<protein>
    <submittedName>
        <fullName evidence="4">Poly-gamma-glutamate synthesis protein (Capsule biosynthesis protein)</fullName>
    </submittedName>
</protein>
<dbReference type="InterPro" id="IPR029052">
    <property type="entry name" value="Metallo-depent_PP-like"/>
</dbReference>
<accession>A0AAE3YJS3</accession>
<dbReference type="PROSITE" id="PS51257">
    <property type="entry name" value="PROKAR_LIPOPROTEIN"/>
    <property type="match status" value="1"/>
</dbReference>
<keyword evidence="5" id="KW-1185">Reference proteome</keyword>
<keyword evidence="2" id="KW-0732">Signal</keyword>
<dbReference type="InterPro" id="IPR052169">
    <property type="entry name" value="CW_Biosynth-Accessory"/>
</dbReference>
<evidence type="ECO:0000256" key="1">
    <source>
        <dbReference type="ARBA" id="ARBA00005662"/>
    </source>
</evidence>
<dbReference type="CDD" id="cd07381">
    <property type="entry name" value="MPP_CapA"/>
    <property type="match status" value="1"/>
</dbReference>
<evidence type="ECO:0000256" key="2">
    <source>
        <dbReference type="SAM" id="SignalP"/>
    </source>
</evidence>
<reference evidence="4" key="1">
    <citation type="submission" date="2023-07" db="EMBL/GenBank/DDBJ databases">
        <title>Sequencing the genomes of 1000 actinobacteria strains.</title>
        <authorList>
            <person name="Klenk H.-P."/>
        </authorList>
    </citation>
    <scope>NUCLEOTIDE SEQUENCE</scope>
    <source>
        <strain evidence="4">DSM 44707</strain>
    </source>
</reference>
<comment type="caution">
    <text evidence="4">The sequence shown here is derived from an EMBL/GenBank/DDBJ whole genome shotgun (WGS) entry which is preliminary data.</text>
</comment>
<evidence type="ECO:0000313" key="4">
    <source>
        <dbReference type="EMBL" id="MDR7274775.1"/>
    </source>
</evidence>
<proteinExistence type="inferred from homology"/>
<dbReference type="SUPFAM" id="SSF56300">
    <property type="entry name" value="Metallo-dependent phosphatases"/>
    <property type="match status" value="1"/>
</dbReference>
<name>A0AAE3YJS3_9ACTN</name>
<dbReference type="AlphaFoldDB" id="A0AAE3YJS3"/>
<feature type="signal peptide" evidence="2">
    <location>
        <begin position="1"/>
        <end position="25"/>
    </location>
</feature>
<feature type="domain" description="Capsule synthesis protein CapA" evidence="3">
    <location>
        <begin position="54"/>
        <end position="293"/>
    </location>
</feature>
<dbReference type="SMART" id="SM00854">
    <property type="entry name" value="PGA_cap"/>
    <property type="match status" value="1"/>
</dbReference>
<dbReference type="InterPro" id="IPR019079">
    <property type="entry name" value="Capsule_synth_CapA"/>
</dbReference>
<dbReference type="Gene3D" id="3.60.21.10">
    <property type="match status" value="1"/>
</dbReference>
<dbReference type="PANTHER" id="PTHR33393">
    <property type="entry name" value="POLYGLUTAMINE SYNTHESIS ACCESSORY PROTEIN RV0574C-RELATED"/>
    <property type="match status" value="1"/>
</dbReference>
<dbReference type="Pfam" id="PF09587">
    <property type="entry name" value="PGA_cap"/>
    <property type="match status" value="1"/>
</dbReference>
<organism evidence="4 5">
    <name type="scientific">Catenuloplanes atrovinosus</name>
    <dbReference type="NCBI Taxonomy" id="137266"/>
    <lineage>
        <taxon>Bacteria</taxon>
        <taxon>Bacillati</taxon>
        <taxon>Actinomycetota</taxon>
        <taxon>Actinomycetes</taxon>
        <taxon>Micromonosporales</taxon>
        <taxon>Micromonosporaceae</taxon>
        <taxon>Catenuloplanes</taxon>
    </lineage>
</organism>
<evidence type="ECO:0000313" key="5">
    <source>
        <dbReference type="Proteomes" id="UP001183643"/>
    </source>
</evidence>
<gene>
    <name evidence="4" type="ORF">J2S41_001553</name>
</gene>